<accession>A0ABY4AE39</accession>
<keyword evidence="4" id="KW-0997">Cell inner membrane</keyword>
<dbReference type="Pfam" id="PF03280">
    <property type="entry name" value="Lipase_chap"/>
    <property type="match status" value="1"/>
</dbReference>
<evidence type="ECO:0000256" key="12">
    <source>
        <dbReference type="ARBA" id="ARBA00031542"/>
    </source>
</evidence>
<gene>
    <name evidence="14" type="ORF">INH39_09830</name>
</gene>
<proteinExistence type="inferred from homology"/>
<reference evidence="14 15" key="1">
    <citation type="submission" date="2020-10" db="EMBL/GenBank/DDBJ databases">
        <title>Genome analysis of Massilia species.</title>
        <authorList>
            <person name="Jung D.-H."/>
        </authorList>
    </citation>
    <scope>NUCLEOTIDE SEQUENCE [LARGE SCALE GENOMIC DNA]</scope>
    <source>
        <strain evidence="15">sipir</strain>
    </source>
</reference>
<dbReference type="SUPFAM" id="SSF158855">
    <property type="entry name" value="Lipase chaperone-like"/>
    <property type="match status" value="1"/>
</dbReference>
<evidence type="ECO:0000256" key="3">
    <source>
        <dbReference type="ARBA" id="ARBA00022475"/>
    </source>
</evidence>
<evidence type="ECO:0000256" key="13">
    <source>
        <dbReference type="SAM" id="SignalP"/>
    </source>
</evidence>
<keyword evidence="6" id="KW-0442">Lipid degradation</keyword>
<sequence length="306" mass="33319">MTARMQWKRIGAGALVAALLVAAYPRPEVAAVAAAPPPTSDPFAFVRSMEGTRPDGDVRLGADGQLVIDAELGHLFDYYLAGLGEKDLQAIRAEIEREIERRFAPAPAAQAKRLLASYLDYKRALADAEKTLAPQADLATSARARLALKQRLRPQFFSASEAAGLFGASDAYDADALARLDIEQDGALTPVQREQQMAALDQRMPAALRADREAPTKVIRMEASVQKLREQGAGDDEVYRLRAAAFSPEAASRLADLDREEAAWKGRIKTYLAQRAAVGAGSEAVLQQVRDQHFSADEQRRLGAYE</sequence>
<keyword evidence="13" id="KW-0732">Signal</keyword>
<comment type="subcellular location">
    <subcellularLocation>
        <location evidence="1">Cell inner membrane</location>
        <topology evidence="1">Single-pass membrane protein</topology>
        <orientation evidence="1">Periplasmic side</orientation>
    </subcellularLocation>
</comment>
<organism evidence="14 15">
    <name type="scientific">Massilia violaceinigra</name>
    <dbReference type="NCBI Taxonomy" id="2045208"/>
    <lineage>
        <taxon>Bacteria</taxon>
        <taxon>Pseudomonadati</taxon>
        <taxon>Pseudomonadota</taxon>
        <taxon>Betaproteobacteria</taxon>
        <taxon>Burkholderiales</taxon>
        <taxon>Oxalobacteraceae</taxon>
        <taxon>Telluria group</taxon>
        <taxon>Massilia</taxon>
    </lineage>
</organism>
<keyword evidence="3" id="KW-1003">Cell membrane</keyword>
<evidence type="ECO:0000313" key="15">
    <source>
        <dbReference type="Proteomes" id="UP000831532"/>
    </source>
</evidence>
<name>A0ABY4AE39_9BURK</name>
<evidence type="ECO:0000256" key="2">
    <source>
        <dbReference type="ARBA" id="ARBA00010358"/>
    </source>
</evidence>
<dbReference type="InterPro" id="IPR004961">
    <property type="entry name" value="Lipase_chaperone"/>
</dbReference>
<evidence type="ECO:0000256" key="8">
    <source>
        <dbReference type="ARBA" id="ARBA00023098"/>
    </source>
</evidence>
<evidence type="ECO:0000256" key="1">
    <source>
        <dbReference type="ARBA" id="ARBA00004383"/>
    </source>
</evidence>
<keyword evidence="10" id="KW-0143">Chaperone</keyword>
<keyword evidence="15" id="KW-1185">Reference proteome</keyword>
<feature type="chain" id="PRO_5047468867" description="Lipase helper protein" evidence="13">
    <location>
        <begin position="31"/>
        <end position="306"/>
    </location>
</feature>
<evidence type="ECO:0000313" key="14">
    <source>
        <dbReference type="EMBL" id="UOD31934.1"/>
    </source>
</evidence>
<keyword evidence="7" id="KW-1133">Transmembrane helix</keyword>
<dbReference type="Proteomes" id="UP000831532">
    <property type="component" value="Chromosome"/>
</dbReference>
<dbReference type="RefSeq" id="WP_243493019.1">
    <property type="nucleotide sequence ID" value="NZ_CP063361.1"/>
</dbReference>
<feature type="signal peptide" evidence="13">
    <location>
        <begin position="1"/>
        <end position="30"/>
    </location>
</feature>
<comment type="similarity">
    <text evidence="2">Belongs to the lipase chaperone family.</text>
</comment>
<evidence type="ECO:0000256" key="11">
    <source>
        <dbReference type="ARBA" id="ARBA00030948"/>
    </source>
</evidence>
<evidence type="ECO:0000256" key="10">
    <source>
        <dbReference type="ARBA" id="ARBA00023186"/>
    </source>
</evidence>
<evidence type="ECO:0000256" key="7">
    <source>
        <dbReference type="ARBA" id="ARBA00022989"/>
    </source>
</evidence>
<evidence type="ECO:0000256" key="5">
    <source>
        <dbReference type="ARBA" id="ARBA00022692"/>
    </source>
</evidence>
<keyword evidence="9" id="KW-0472">Membrane</keyword>
<dbReference type="EMBL" id="CP063361">
    <property type="protein sequence ID" value="UOD31934.1"/>
    <property type="molecule type" value="Genomic_DNA"/>
</dbReference>
<keyword evidence="5" id="KW-0812">Transmembrane</keyword>
<evidence type="ECO:0000256" key="6">
    <source>
        <dbReference type="ARBA" id="ARBA00022963"/>
    </source>
</evidence>
<keyword evidence="8" id="KW-0443">Lipid metabolism</keyword>
<evidence type="ECO:0000256" key="9">
    <source>
        <dbReference type="ARBA" id="ARBA00023136"/>
    </source>
</evidence>
<protein>
    <recommendedName>
        <fullName evidence="11">Lipase helper protein</fullName>
    </recommendedName>
    <alternativeName>
        <fullName evidence="12">Lipase modulator</fullName>
    </alternativeName>
</protein>
<evidence type="ECO:0000256" key="4">
    <source>
        <dbReference type="ARBA" id="ARBA00022519"/>
    </source>
</evidence>